<organism evidence="2 3">
    <name type="scientific">Setaria viridis</name>
    <name type="common">Green bristlegrass</name>
    <name type="synonym">Setaria italica subsp. viridis</name>
    <dbReference type="NCBI Taxonomy" id="4556"/>
    <lineage>
        <taxon>Eukaryota</taxon>
        <taxon>Viridiplantae</taxon>
        <taxon>Streptophyta</taxon>
        <taxon>Embryophyta</taxon>
        <taxon>Tracheophyta</taxon>
        <taxon>Spermatophyta</taxon>
        <taxon>Magnoliopsida</taxon>
        <taxon>Liliopsida</taxon>
        <taxon>Poales</taxon>
        <taxon>Poaceae</taxon>
        <taxon>PACMAD clade</taxon>
        <taxon>Panicoideae</taxon>
        <taxon>Panicodae</taxon>
        <taxon>Paniceae</taxon>
        <taxon>Cenchrinae</taxon>
        <taxon>Setaria</taxon>
    </lineage>
</organism>
<proteinExistence type="predicted"/>
<sequence length="156" mass="17527">MPGSTRRGEGDWRGSRVGNGIGFLALRLGRRRESERWRGVALRGRQWWRRSRSPALPRGCSPAPLGATLRAYAYSRRSRLPHPPPRRGDPWRRGGGGERAVWRRRGEGGAADPAKRRGGTWIRPGGEDEQEEEAGVGGGEERERRGERGVIWEKVN</sequence>
<dbReference type="Gramene" id="TKW04881">
    <property type="protein sequence ID" value="TKW04881"/>
    <property type="gene ID" value="SEVIR_7G139250v2"/>
</dbReference>
<dbReference type="Proteomes" id="UP000298652">
    <property type="component" value="Chromosome 7"/>
</dbReference>
<protein>
    <submittedName>
        <fullName evidence="2">Uncharacterized protein</fullName>
    </submittedName>
</protein>
<evidence type="ECO:0000256" key="1">
    <source>
        <dbReference type="SAM" id="MobiDB-lite"/>
    </source>
</evidence>
<evidence type="ECO:0000313" key="2">
    <source>
        <dbReference type="EMBL" id="TKW04881.1"/>
    </source>
</evidence>
<evidence type="ECO:0000313" key="3">
    <source>
        <dbReference type="Proteomes" id="UP000298652"/>
    </source>
</evidence>
<dbReference type="AlphaFoldDB" id="A0A4U6TQG8"/>
<accession>A0A4U6TQG8</accession>
<feature type="region of interest" description="Disordered" evidence="1">
    <location>
        <begin position="74"/>
        <end position="156"/>
    </location>
</feature>
<reference evidence="2" key="1">
    <citation type="submission" date="2019-03" db="EMBL/GenBank/DDBJ databases">
        <title>WGS assembly of Setaria viridis.</title>
        <authorList>
            <person name="Huang P."/>
            <person name="Jenkins J."/>
            <person name="Grimwood J."/>
            <person name="Barry K."/>
            <person name="Healey A."/>
            <person name="Mamidi S."/>
            <person name="Sreedasyam A."/>
            <person name="Shu S."/>
            <person name="Feldman M."/>
            <person name="Wu J."/>
            <person name="Yu Y."/>
            <person name="Chen C."/>
            <person name="Johnson J."/>
            <person name="Rokhsar D."/>
            <person name="Baxter I."/>
            <person name="Schmutz J."/>
            <person name="Brutnell T."/>
            <person name="Kellogg E."/>
        </authorList>
    </citation>
    <scope>NUCLEOTIDE SEQUENCE [LARGE SCALE GENOMIC DNA]</scope>
</reference>
<gene>
    <name evidence="2" type="ORF">SEVIR_7G139250v2</name>
</gene>
<dbReference type="EMBL" id="CM016558">
    <property type="protein sequence ID" value="TKW04881.1"/>
    <property type="molecule type" value="Genomic_DNA"/>
</dbReference>
<name>A0A4U6TQG8_SETVI</name>
<feature type="compositionally biased region" description="Basic and acidic residues" evidence="1">
    <location>
        <begin position="139"/>
        <end position="156"/>
    </location>
</feature>
<keyword evidence="3" id="KW-1185">Reference proteome</keyword>
<feature type="compositionally biased region" description="Basic and acidic residues" evidence="1">
    <location>
        <begin position="86"/>
        <end position="107"/>
    </location>
</feature>